<accession>A0A0D3HXE0</accession>
<proteinExistence type="predicted"/>
<reference evidence="2" key="2">
    <citation type="submission" date="2024-10" db="UniProtKB">
        <authorList>
            <consortium name="EnsemblProtists"/>
        </authorList>
    </citation>
    <scope>IDENTIFICATION</scope>
</reference>
<dbReference type="AlphaFoldDB" id="A0A0D3HXE0"/>
<dbReference type="GeneID" id="17249825"/>
<evidence type="ECO:0000313" key="3">
    <source>
        <dbReference type="Proteomes" id="UP000013827"/>
    </source>
</evidence>
<name>A0A0D3HXE0_EMIH1</name>
<organism evidence="2 3">
    <name type="scientific">Emiliania huxleyi (strain CCMP1516)</name>
    <dbReference type="NCBI Taxonomy" id="280463"/>
    <lineage>
        <taxon>Eukaryota</taxon>
        <taxon>Haptista</taxon>
        <taxon>Haptophyta</taxon>
        <taxon>Prymnesiophyceae</taxon>
        <taxon>Isochrysidales</taxon>
        <taxon>Noelaerhabdaceae</taxon>
        <taxon>Emiliania</taxon>
    </lineage>
</organism>
<dbReference type="EnsemblProtists" id="EOD03675">
    <property type="protein sequence ID" value="EOD03675"/>
    <property type="gene ID" value="EMIHUDRAFT_250833"/>
</dbReference>
<dbReference type="PaxDb" id="2903-EOD03675"/>
<evidence type="ECO:0000256" key="1">
    <source>
        <dbReference type="SAM" id="MobiDB-lite"/>
    </source>
</evidence>
<dbReference type="RefSeq" id="XP_005756104.1">
    <property type="nucleotide sequence ID" value="XM_005756047.1"/>
</dbReference>
<reference evidence="3" key="1">
    <citation type="journal article" date="2013" name="Nature">
        <title>Pan genome of the phytoplankton Emiliania underpins its global distribution.</title>
        <authorList>
            <person name="Read B.A."/>
            <person name="Kegel J."/>
            <person name="Klute M.J."/>
            <person name="Kuo A."/>
            <person name="Lefebvre S.C."/>
            <person name="Maumus F."/>
            <person name="Mayer C."/>
            <person name="Miller J."/>
            <person name="Monier A."/>
            <person name="Salamov A."/>
            <person name="Young J."/>
            <person name="Aguilar M."/>
            <person name="Claverie J.M."/>
            <person name="Frickenhaus S."/>
            <person name="Gonzalez K."/>
            <person name="Herman E.K."/>
            <person name="Lin Y.C."/>
            <person name="Napier J."/>
            <person name="Ogata H."/>
            <person name="Sarno A.F."/>
            <person name="Shmutz J."/>
            <person name="Schroeder D."/>
            <person name="de Vargas C."/>
            <person name="Verret F."/>
            <person name="von Dassow P."/>
            <person name="Valentin K."/>
            <person name="Van de Peer Y."/>
            <person name="Wheeler G."/>
            <person name="Dacks J.B."/>
            <person name="Delwiche C.F."/>
            <person name="Dyhrman S.T."/>
            <person name="Glockner G."/>
            <person name="John U."/>
            <person name="Richards T."/>
            <person name="Worden A.Z."/>
            <person name="Zhang X."/>
            <person name="Grigoriev I.V."/>
            <person name="Allen A.E."/>
            <person name="Bidle K."/>
            <person name="Borodovsky M."/>
            <person name="Bowler C."/>
            <person name="Brownlee C."/>
            <person name="Cock J.M."/>
            <person name="Elias M."/>
            <person name="Gladyshev V.N."/>
            <person name="Groth M."/>
            <person name="Guda C."/>
            <person name="Hadaegh A."/>
            <person name="Iglesias-Rodriguez M.D."/>
            <person name="Jenkins J."/>
            <person name="Jones B.M."/>
            <person name="Lawson T."/>
            <person name="Leese F."/>
            <person name="Lindquist E."/>
            <person name="Lobanov A."/>
            <person name="Lomsadze A."/>
            <person name="Malik S.B."/>
            <person name="Marsh M.E."/>
            <person name="Mackinder L."/>
            <person name="Mock T."/>
            <person name="Mueller-Roeber B."/>
            <person name="Pagarete A."/>
            <person name="Parker M."/>
            <person name="Probert I."/>
            <person name="Quesneville H."/>
            <person name="Raines C."/>
            <person name="Rensing S.A."/>
            <person name="Riano-Pachon D.M."/>
            <person name="Richier S."/>
            <person name="Rokitta S."/>
            <person name="Shiraiwa Y."/>
            <person name="Soanes D.M."/>
            <person name="van der Giezen M."/>
            <person name="Wahlund T.M."/>
            <person name="Williams B."/>
            <person name="Wilson W."/>
            <person name="Wolfe G."/>
            <person name="Wurch L.L."/>
        </authorList>
    </citation>
    <scope>NUCLEOTIDE SEQUENCE</scope>
</reference>
<protein>
    <submittedName>
        <fullName evidence="2">Uncharacterized protein</fullName>
    </submittedName>
</protein>
<dbReference type="KEGG" id="ehx:EMIHUDRAFT_250833"/>
<dbReference type="HOGENOM" id="CLU_938247_0_0_1"/>
<sequence length="297" mass="30751">MPSESGCAGCTGGVEEECEVDDDRGLLGGGREKAAEEVVEEDPFDAAADAALAAARPRAGGGCCKWHSPPTRASHAAPRDCTDRRLDQTLAVDTSMELFQYAERQAADQLSSASAVATKLARAHGALLARKASGVATTTADPACGVETTPGPAGAEVAVKAEAQPASLLPPPRMPRRMKPSHPSKGAASSIGGARPAARLTAARLAAVSALPSRAASDIGPITAKALVDDSRAEPSPPPGCGGRILSRQKEQEDLMMERKLEASLDRLDAKLAQRRLRRRDAEAPIGRGESQPQSAV</sequence>
<keyword evidence="3" id="KW-1185">Reference proteome</keyword>
<feature type="region of interest" description="Disordered" evidence="1">
    <location>
        <begin position="167"/>
        <end position="195"/>
    </location>
</feature>
<dbReference type="Proteomes" id="UP000013827">
    <property type="component" value="Unassembled WGS sequence"/>
</dbReference>
<evidence type="ECO:0000313" key="2">
    <source>
        <dbReference type="EnsemblProtists" id="EOD03675"/>
    </source>
</evidence>
<feature type="region of interest" description="Disordered" evidence="1">
    <location>
        <begin position="276"/>
        <end position="297"/>
    </location>
</feature>